<comment type="similarity">
    <text evidence="3 12">Belongs to the thiolase-like superfamily. Thiolase family.</text>
</comment>
<keyword evidence="7" id="KW-0479">Metal-binding</keyword>
<dbReference type="Proteomes" id="UP000616769">
    <property type="component" value="Unassembled WGS sequence"/>
</dbReference>
<evidence type="ECO:0000256" key="6">
    <source>
        <dbReference type="ARBA" id="ARBA00022679"/>
    </source>
</evidence>
<gene>
    <name evidence="15" type="ORF">QR98_0061200</name>
</gene>
<dbReference type="InterPro" id="IPR020610">
    <property type="entry name" value="Thiolase_AS"/>
</dbReference>
<evidence type="ECO:0000256" key="3">
    <source>
        <dbReference type="ARBA" id="ARBA00010982"/>
    </source>
</evidence>
<evidence type="ECO:0000256" key="5">
    <source>
        <dbReference type="ARBA" id="ARBA00012705"/>
    </source>
</evidence>
<dbReference type="GO" id="GO:0006635">
    <property type="term" value="P:fatty acid beta-oxidation"/>
    <property type="evidence" value="ECO:0007669"/>
    <property type="project" value="TreeGrafter"/>
</dbReference>
<dbReference type="CDD" id="cd00751">
    <property type="entry name" value="thiolase"/>
    <property type="match status" value="1"/>
</dbReference>
<evidence type="ECO:0000256" key="7">
    <source>
        <dbReference type="ARBA" id="ARBA00022723"/>
    </source>
</evidence>
<dbReference type="SUPFAM" id="SSF53901">
    <property type="entry name" value="Thiolase-like"/>
    <property type="match status" value="2"/>
</dbReference>
<dbReference type="PANTHER" id="PTHR18919">
    <property type="entry name" value="ACETYL-COA C-ACYLTRANSFERASE"/>
    <property type="match status" value="1"/>
</dbReference>
<keyword evidence="9" id="KW-0630">Potassium</keyword>
<keyword evidence="6 12" id="KW-0808">Transferase</keyword>
<reference evidence="15 16" key="1">
    <citation type="journal article" date="2015" name="Parasit. Vectors">
        <title>Draft genome of the scabies mite.</title>
        <authorList>
            <person name="Rider S.D.Jr."/>
            <person name="Morgan M.S."/>
            <person name="Arlian L.G."/>
        </authorList>
    </citation>
    <scope>NUCLEOTIDE SEQUENCE [LARGE SCALE GENOMIC DNA]</scope>
    <source>
        <strain evidence="15">Arlian Lab</strain>
    </source>
</reference>
<evidence type="ECO:0000259" key="13">
    <source>
        <dbReference type="Pfam" id="PF00108"/>
    </source>
</evidence>
<evidence type="ECO:0000313" key="15">
    <source>
        <dbReference type="EMBL" id="KPM07621.1"/>
    </source>
</evidence>
<feature type="domain" description="Thiolase C-terminal" evidence="14">
    <location>
        <begin position="212"/>
        <end position="332"/>
    </location>
</feature>
<evidence type="ECO:0000259" key="14">
    <source>
        <dbReference type="Pfam" id="PF02803"/>
    </source>
</evidence>
<evidence type="ECO:0000256" key="8">
    <source>
        <dbReference type="ARBA" id="ARBA00022946"/>
    </source>
</evidence>
<proteinExistence type="inferred from homology"/>
<dbReference type="VEuPathDB" id="VectorBase:SSCA004889"/>
<comment type="subcellular location">
    <subcellularLocation>
        <location evidence="1">Mitochondrion</location>
    </subcellularLocation>
</comment>
<evidence type="ECO:0000313" key="16">
    <source>
        <dbReference type="Proteomes" id="UP000616769"/>
    </source>
</evidence>
<keyword evidence="10" id="KW-0496">Mitochondrion</keyword>
<dbReference type="EMBL" id="JXLN01011752">
    <property type="protein sequence ID" value="KPM07621.1"/>
    <property type="molecule type" value="Genomic_DNA"/>
</dbReference>
<organism evidence="15 16">
    <name type="scientific">Sarcoptes scabiei</name>
    <name type="common">Itch mite</name>
    <name type="synonym">Acarus scabiei</name>
    <dbReference type="NCBI Taxonomy" id="52283"/>
    <lineage>
        <taxon>Eukaryota</taxon>
        <taxon>Metazoa</taxon>
        <taxon>Ecdysozoa</taxon>
        <taxon>Arthropoda</taxon>
        <taxon>Chelicerata</taxon>
        <taxon>Arachnida</taxon>
        <taxon>Acari</taxon>
        <taxon>Acariformes</taxon>
        <taxon>Sarcoptiformes</taxon>
        <taxon>Astigmata</taxon>
        <taxon>Psoroptidia</taxon>
        <taxon>Sarcoptoidea</taxon>
        <taxon>Sarcoptidae</taxon>
        <taxon>Sarcoptinae</taxon>
        <taxon>Sarcoptes</taxon>
    </lineage>
</organism>
<dbReference type="Pfam" id="PF00108">
    <property type="entry name" value="Thiolase_N"/>
    <property type="match status" value="1"/>
</dbReference>
<dbReference type="Gene3D" id="3.40.47.10">
    <property type="match status" value="1"/>
</dbReference>
<evidence type="ECO:0000256" key="2">
    <source>
        <dbReference type="ARBA" id="ARBA00005189"/>
    </source>
</evidence>
<comment type="caution">
    <text evidence="15">The sequence shown here is derived from an EMBL/GenBank/DDBJ whole genome shotgun (WGS) entry which is preliminary data.</text>
</comment>
<comment type="pathway">
    <text evidence="2">Lipid metabolism.</text>
</comment>
<accession>A0A132A9E7</accession>
<evidence type="ECO:0000256" key="12">
    <source>
        <dbReference type="RuleBase" id="RU003557"/>
    </source>
</evidence>
<dbReference type="EC" id="2.3.1.9" evidence="5"/>
<dbReference type="PROSITE" id="PS00099">
    <property type="entry name" value="THIOLASE_3"/>
    <property type="match status" value="1"/>
</dbReference>
<evidence type="ECO:0000256" key="1">
    <source>
        <dbReference type="ARBA" id="ARBA00004173"/>
    </source>
</evidence>
<feature type="domain" description="Thiolase N-terminal" evidence="13">
    <location>
        <begin position="2"/>
        <end position="203"/>
    </location>
</feature>
<dbReference type="AlphaFoldDB" id="A0A132A9E7"/>
<dbReference type="GO" id="GO:0046872">
    <property type="term" value="F:metal ion binding"/>
    <property type="evidence" value="ECO:0007669"/>
    <property type="project" value="UniProtKB-KW"/>
</dbReference>
<evidence type="ECO:0000256" key="11">
    <source>
        <dbReference type="ARBA" id="ARBA00023315"/>
    </source>
</evidence>
<keyword evidence="11 12" id="KW-0012">Acyltransferase</keyword>
<dbReference type="OrthoDB" id="5404651at2759"/>
<dbReference type="GO" id="GO:0003985">
    <property type="term" value="F:acetyl-CoA C-acetyltransferase activity"/>
    <property type="evidence" value="ECO:0007669"/>
    <property type="project" value="UniProtKB-EC"/>
</dbReference>
<dbReference type="NCBIfam" id="TIGR01930">
    <property type="entry name" value="AcCoA-C-Actrans"/>
    <property type="match status" value="1"/>
</dbReference>
<dbReference type="InterPro" id="IPR002155">
    <property type="entry name" value="Thiolase"/>
</dbReference>
<dbReference type="InterPro" id="IPR016039">
    <property type="entry name" value="Thiolase-like"/>
</dbReference>
<dbReference type="PANTHER" id="PTHR18919:SF156">
    <property type="entry name" value="ACETYL-COA ACETYLTRANSFERASE, MITOCHONDRIAL"/>
    <property type="match status" value="1"/>
</dbReference>
<keyword evidence="8" id="KW-0809">Transit peptide</keyword>
<name>A0A132A9E7_SARSC</name>
<comment type="subunit">
    <text evidence="4">Homotetramer.</text>
</comment>
<dbReference type="GO" id="GO:0005739">
    <property type="term" value="C:mitochondrion"/>
    <property type="evidence" value="ECO:0007669"/>
    <property type="project" value="UniProtKB-SubCell"/>
</dbReference>
<dbReference type="InterPro" id="IPR020616">
    <property type="entry name" value="Thiolase_N"/>
</dbReference>
<dbReference type="PROSITE" id="PS00737">
    <property type="entry name" value="THIOLASE_2"/>
    <property type="match status" value="1"/>
</dbReference>
<sequence>MQAMLGQDPARQAVLGAGLPTSLPTTTINKVCSSGMKTFMILAQAIECGHIDVAIAGGIESMSNVPFYIPRGEIPYGGIKLIDGIVHDGLTDAYNHVHMGVCAEKTAKKFNISREEQDEYGMSSYRKSAEFAKIVSEIEITPIEIPATKKLPSQLIDEDEEYKRVDFSKFKSLSTVFQKENGTVTAGNASTLNDGAAAAILASGKFIKKNGLKPLAKIIAFADSAVDPMDFPISPTYAIKKILERTNLKVEDIAMWEINEAFSVVVLANMKLLKLNPSNVNVHGGAVSIGHPLGMSGARIVNRLALHLNPGEYGMAGICNGGGGGSAILLQKV</sequence>
<dbReference type="Pfam" id="PF02803">
    <property type="entry name" value="Thiolase_C"/>
    <property type="match status" value="1"/>
</dbReference>
<dbReference type="InterPro" id="IPR020617">
    <property type="entry name" value="Thiolase_C"/>
</dbReference>
<dbReference type="InterPro" id="IPR020613">
    <property type="entry name" value="Thiolase_CS"/>
</dbReference>
<evidence type="ECO:0000256" key="9">
    <source>
        <dbReference type="ARBA" id="ARBA00022958"/>
    </source>
</evidence>
<evidence type="ECO:0000256" key="10">
    <source>
        <dbReference type="ARBA" id="ARBA00023128"/>
    </source>
</evidence>
<protein>
    <recommendedName>
        <fullName evidence="5">acetyl-CoA C-acetyltransferase</fullName>
        <ecNumber evidence="5">2.3.1.9</ecNumber>
    </recommendedName>
</protein>
<evidence type="ECO:0000256" key="4">
    <source>
        <dbReference type="ARBA" id="ARBA00011881"/>
    </source>
</evidence>